<dbReference type="Pfam" id="PF25879">
    <property type="entry name" value="WHD_LYAR"/>
    <property type="match status" value="1"/>
</dbReference>
<feature type="domain" description="G-patch" evidence="4">
    <location>
        <begin position="15"/>
        <end position="52"/>
    </location>
</feature>
<evidence type="ECO:0000256" key="2">
    <source>
        <dbReference type="ARBA" id="ARBA00023242"/>
    </source>
</evidence>
<dbReference type="InterPro" id="IPR058719">
    <property type="entry name" value="WHD_LYAR"/>
</dbReference>
<dbReference type="PANTHER" id="PTHR23149">
    <property type="entry name" value="G PATCH DOMAIN CONTAINING PROTEIN"/>
    <property type="match status" value="1"/>
</dbReference>
<protein>
    <submittedName>
        <fullName evidence="5">D111/G-patch domain-containing protein</fullName>
    </submittedName>
</protein>
<dbReference type="GO" id="GO:0003676">
    <property type="term" value="F:nucleic acid binding"/>
    <property type="evidence" value="ECO:0007669"/>
    <property type="project" value="InterPro"/>
</dbReference>
<dbReference type="Proteomes" id="UP000585474">
    <property type="component" value="Unassembled WGS sequence"/>
</dbReference>
<evidence type="ECO:0000313" key="6">
    <source>
        <dbReference type="Proteomes" id="UP000585474"/>
    </source>
</evidence>
<comment type="subcellular location">
    <subcellularLocation>
        <location evidence="1">Nucleus</location>
    </subcellularLocation>
</comment>
<feature type="compositionally biased region" description="Basic and acidic residues" evidence="3">
    <location>
        <begin position="317"/>
        <end position="326"/>
    </location>
</feature>
<evidence type="ECO:0000313" key="5">
    <source>
        <dbReference type="EMBL" id="GFZ01334.1"/>
    </source>
</evidence>
<accession>A0A7J0FRY6</accession>
<dbReference type="PANTHER" id="PTHR23149:SF9">
    <property type="entry name" value="G PATCH DOMAIN-CONTAINING PROTEIN 4"/>
    <property type="match status" value="1"/>
</dbReference>
<comment type="caution">
    <text evidence="5">The sequence shown here is derived from an EMBL/GenBank/DDBJ whole genome shotgun (WGS) entry which is preliminary data.</text>
</comment>
<proteinExistence type="predicted"/>
<dbReference type="InterPro" id="IPR000467">
    <property type="entry name" value="G_patch_dom"/>
</dbReference>
<evidence type="ECO:0000259" key="4">
    <source>
        <dbReference type="PROSITE" id="PS50174"/>
    </source>
</evidence>
<evidence type="ECO:0000256" key="3">
    <source>
        <dbReference type="SAM" id="MobiDB-lite"/>
    </source>
</evidence>
<organism evidence="5 6">
    <name type="scientific">Actinidia rufa</name>
    <dbReference type="NCBI Taxonomy" id="165716"/>
    <lineage>
        <taxon>Eukaryota</taxon>
        <taxon>Viridiplantae</taxon>
        <taxon>Streptophyta</taxon>
        <taxon>Embryophyta</taxon>
        <taxon>Tracheophyta</taxon>
        <taxon>Spermatophyta</taxon>
        <taxon>Magnoliopsida</taxon>
        <taxon>eudicotyledons</taxon>
        <taxon>Gunneridae</taxon>
        <taxon>Pentapetalae</taxon>
        <taxon>asterids</taxon>
        <taxon>Ericales</taxon>
        <taxon>Actinidiaceae</taxon>
        <taxon>Actinidia</taxon>
    </lineage>
</organism>
<reference evidence="5 6" key="1">
    <citation type="submission" date="2019-07" db="EMBL/GenBank/DDBJ databases">
        <title>De Novo Assembly of kiwifruit Actinidia rufa.</title>
        <authorList>
            <person name="Sugita-Konishi S."/>
            <person name="Sato K."/>
            <person name="Mori E."/>
            <person name="Abe Y."/>
            <person name="Kisaki G."/>
            <person name="Hamano K."/>
            <person name="Suezawa K."/>
            <person name="Otani M."/>
            <person name="Fukuda T."/>
            <person name="Manabe T."/>
            <person name="Gomi K."/>
            <person name="Tabuchi M."/>
            <person name="Akimitsu K."/>
            <person name="Kataoka I."/>
        </authorList>
    </citation>
    <scope>NUCLEOTIDE SEQUENCE [LARGE SCALE GENOMIC DNA]</scope>
    <source>
        <strain evidence="6">cv. Fuchu</strain>
    </source>
</reference>
<dbReference type="Pfam" id="PF01585">
    <property type="entry name" value="G-patch"/>
    <property type="match status" value="1"/>
</dbReference>
<keyword evidence="2" id="KW-0539">Nucleus</keyword>
<dbReference type="PROSITE" id="PS50174">
    <property type="entry name" value="G_PATCH"/>
    <property type="match status" value="1"/>
</dbReference>
<evidence type="ECO:0000256" key="1">
    <source>
        <dbReference type="ARBA" id="ARBA00004123"/>
    </source>
</evidence>
<dbReference type="SMART" id="SM00443">
    <property type="entry name" value="G_patch"/>
    <property type="match status" value="1"/>
</dbReference>
<sequence>MAAPDAPVCYVGIERKSAAFRLMKQMGWEEGEGLGKDKQGIKGYVRVKNKQDTTDEVKNNWAFDTAQFDSILKRLKVQAAEINDKAVKKDDDQDDDNDVGTEPNASKDSKDAAVKATRPQGRYKKRERGKFVHAYSSEDLEGILVKKAEECPQTNSNQDCVLELVQEPANLVNDVEVALNTRLDFLKKYPCCHPLLLQSSFLLFLNEHSDLVTGNEGTKVSPEWWGHNFGFVSGGFLGAESRRKKSLSTENAQNPLERVAFHEEDQENLYNLVQNKATTGKQGLGIKEQPRKIGGCRFRGKKTSFDDSDDEQSSDSSLKRKYADISEVENNHDPKVKLKKLCTRESLKLKQLKVLIDEHSASVFSNFSSKRDALAFLKRKLESGNKFSVEGKRVSLLSKRGN</sequence>
<feature type="region of interest" description="Disordered" evidence="3">
    <location>
        <begin position="86"/>
        <end position="123"/>
    </location>
</feature>
<feature type="region of interest" description="Disordered" evidence="3">
    <location>
        <begin position="296"/>
        <end position="326"/>
    </location>
</feature>
<dbReference type="OrthoDB" id="29523at2759"/>
<dbReference type="GO" id="GO:0005730">
    <property type="term" value="C:nucleolus"/>
    <property type="evidence" value="ECO:0007669"/>
    <property type="project" value="TreeGrafter"/>
</dbReference>
<name>A0A7J0FRY6_9ERIC</name>
<dbReference type="InterPro" id="IPR050656">
    <property type="entry name" value="PINX1"/>
</dbReference>
<gene>
    <name evidence="5" type="ORF">Acr_14g0009690</name>
</gene>
<dbReference type="AlphaFoldDB" id="A0A7J0FRY6"/>
<keyword evidence="6" id="KW-1185">Reference proteome</keyword>
<dbReference type="EMBL" id="BJWL01000014">
    <property type="protein sequence ID" value="GFZ01334.1"/>
    <property type="molecule type" value="Genomic_DNA"/>
</dbReference>